<keyword evidence="3" id="KW-0813">Transport</keyword>
<comment type="subcellular location">
    <subcellularLocation>
        <location evidence="1">Cell membrane</location>
        <topology evidence="1">Multi-pass membrane protein</topology>
    </subcellularLocation>
</comment>
<dbReference type="GO" id="GO:0005886">
    <property type="term" value="C:plasma membrane"/>
    <property type="evidence" value="ECO:0007669"/>
    <property type="project" value="UniProtKB-SubCell"/>
</dbReference>
<keyword evidence="5 12" id="KW-0812">Transmembrane</keyword>
<keyword evidence="4" id="KW-1003">Cell membrane</keyword>
<evidence type="ECO:0000256" key="12">
    <source>
        <dbReference type="SAM" id="Phobius"/>
    </source>
</evidence>
<dbReference type="PANTHER" id="PTHR47685:SF1">
    <property type="entry name" value="MAGNESIUM TRANSPORT PROTEIN CORA"/>
    <property type="match status" value="1"/>
</dbReference>
<accession>A0A944CEP2</accession>
<dbReference type="AlphaFoldDB" id="A0A944CEP2"/>
<keyword evidence="6" id="KW-0460">Magnesium</keyword>
<reference evidence="13" key="2">
    <citation type="journal article" date="2021" name="Microorganisms">
        <title>Bacterial Dimethylsulfoniopropionate Biosynthesis in the East China Sea.</title>
        <authorList>
            <person name="Liu J."/>
            <person name="Zhang Y."/>
            <person name="Liu J."/>
            <person name="Zhong H."/>
            <person name="Williams B.T."/>
            <person name="Zheng Y."/>
            <person name="Curson A.R.J."/>
            <person name="Sun C."/>
            <person name="Sun H."/>
            <person name="Song D."/>
            <person name="Wagner Mackenzie B."/>
            <person name="Bermejo Martinez A."/>
            <person name="Todd J.D."/>
            <person name="Zhang X.H."/>
        </authorList>
    </citation>
    <scope>NUCLEOTIDE SEQUENCE</scope>
    <source>
        <strain evidence="13">AESS21</strain>
    </source>
</reference>
<evidence type="ECO:0000256" key="2">
    <source>
        <dbReference type="ARBA" id="ARBA00009765"/>
    </source>
</evidence>
<dbReference type="InterPro" id="IPR045861">
    <property type="entry name" value="CorA_cytoplasmic_dom"/>
</dbReference>
<dbReference type="FunFam" id="1.20.58.340:FF:000004">
    <property type="entry name" value="Magnesium transport protein CorA"/>
    <property type="match status" value="1"/>
</dbReference>
<name>A0A944CEP2_9HYPH</name>
<keyword evidence="9 12" id="KW-0472">Membrane</keyword>
<reference evidence="13" key="1">
    <citation type="submission" date="2018-08" db="EMBL/GenBank/DDBJ databases">
        <authorList>
            <person name="Jin W."/>
            <person name="Wang H."/>
            <person name="Yang Y."/>
            <person name="Li M."/>
            <person name="Liu J."/>
        </authorList>
    </citation>
    <scope>NUCLEOTIDE SEQUENCE</scope>
    <source>
        <strain evidence="13">AESS21</strain>
    </source>
</reference>
<evidence type="ECO:0000256" key="5">
    <source>
        <dbReference type="ARBA" id="ARBA00022692"/>
    </source>
</evidence>
<dbReference type="InterPro" id="IPR050829">
    <property type="entry name" value="CorA_MIT"/>
</dbReference>
<dbReference type="PANTHER" id="PTHR47685">
    <property type="entry name" value="MAGNESIUM TRANSPORT PROTEIN CORA"/>
    <property type="match status" value="1"/>
</dbReference>
<comment type="caution">
    <text evidence="13">The sequence shown here is derived from an EMBL/GenBank/DDBJ whole genome shotgun (WGS) entry which is preliminary data.</text>
</comment>
<evidence type="ECO:0000256" key="1">
    <source>
        <dbReference type="ARBA" id="ARBA00004651"/>
    </source>
</evidence>
<organism evidence="13 14">
    <name type="scientific">Roseibium polysiphoniae</name>
    <dbReference type="NCBI Taxonomy" id="2571221"/>
    <lineage>
        <taxon>Bacteria</taxon>
        <taxon>Pseudomonadati</taxon>
        <taxon>Pseudomonadota</taxon>
        <taxon>Alphaproteobacteria</taxon>
        <taxon>Hyphomicrobiales</taxon>
        <taxon>Stappiaceae</taxon>
        <taxon>Roseibium</taxon>
    </lineage>
</organism>
<evidence type="ECO:0000256" key="6">
    <source>
        <dbReference type="ARBA" id="ARBA00022842"/>
    </source>
</evidence>
<dbReference type="Proteomes" id="UP000705379">
    <property type="component" value="Unassembled WGS sequence"/>
</dbReference>
<comment type="catalytic activity">
    <reaction evidence="10">
        <text>Mg(2+)(in) = Mg(2+)(out)</text>
        <dbReference type="Rhea" id="RHEA:29827"/>
        <dbReference type="ChEBI" id="CHEBI:18420"/>
    </reaction>
</comment>
<dbReference type="GO" id="GO:0015099">
    <property type="term" value="F:nickel cation transmembrane transporter activity"/>
    <property type="evidence" value="ECO:0007669"/>
    <property type="project" value="TreeGrafter"/>
</dbReference>
<comment type="similarity">
    <text evidence="2">Belongs to the CorA metal ion transporter (MIT) (TC 1.A.35) family.</text>
</comment>
<protein>
    <submittedName>
        <fullName evidence="13">Magnesium transporter</fullName>
    </submittedName>
</protein>
<evidence type="ECO:0000256" key="11">
    <source>
        <dbReference type="ARBA" id="ARBA00045497"/>
    </source>
</evidence>
<dbReference type="InterPro" id="IPR045863">
    <property type="entry name" value="CorA_TM1_TM2"/>
</dbReference>
<evidence type="ECO:0000256" key="7">
    <source>
        <dbReference type="ARBA" id="ARBA00022989"/>
    </source>
</evidence>
<keyword evidence="8" id="KW-0406">Ion transport</keyword>
<proteinExistence type="inferred from homology"/>
<dbReference type="SUPFAM" id="SSF144083">
    <property type="entry name" value="Magnesium transport protein CorA, transmembrane region"/>
    <property type="match status" value="1"/>
</dbReference>
<feature type="transmembrane region" description="Helical" evidence="12">
    <location>
        <begin position="263"/>
        <end position="284"/>
    </location>
</feature>
<gene>
    <name evidence="13" type="ORF">DYI23_13445</name>
</gene>
<evidence type="ECO:0000256" key="8">
    <source>
        <dbReference type="ARBA" id="ARBA00023065"/>
    </source>
</evidence>
<feature type="transmembrane region" description="Helical" evidence="12">
    <location>
        <begin position="296"/>
        <end position="318"/>
    </location>
</feature>
<sequence>MIIAYCPSSAGLERREVAAGEPLPSTSVWIDMVQPTHEEQLAAEKLMGAEIPTREEIASIETSARLYDEPGAIVMTGLLPMAARTPDPELSSVTFVLSSKRLVTVRYGDPQSIVICGRKVQKDATIPHTGPAVFFTLMEIIIDRSADVMEEASRHFDEMSFRVFEEGITARKGSVYQEAIKTQGRIGLQVAKMHDVCASLSRLLLFLDSHGRKVSLSDEQYLTCKSFGRDIHSIKEHGDALDNKLSFLLDATIGLVNLEQNQIIKVFSVLGVIFLPPTLIASIYGMNFINMPELKWHLGFVFSIALMFASVAMTYFFLRWKKLL</sequence>
<dbReference type="GO" id="GO:0015095">
    <property type="term" value="F:magnesium ion transmembrane transporter activity"/>
    <property type="evidence" value="ECO:0007669"/>
    <property type="project" value="TreeGrafter"/>
</dbReference>
<dbReference type="InterPro" id="IPR002523">
    <property type="entry name" value="MgTranspt_CorA/ZnTranspt_ZntB"/>
</dbReference>
<evidence type="ECO:0000313" key="13">
    <source>
        <dbReference type="EMBL" id="MBS8261222.1"/>
    </source>
</evidence>
<evidence type="ECO:0000256" key="3">
    <source>
        <dbReference type="ARBA" id="ARBA00022448"/>
    </source>
</evidence>
<dbReference type="SUPFAM" id="SSF143865">
    <property type="entry name" value="CorA soluble domain-like"/>
    <property type="match status" value="1"/>
</dbReference>
<dbReference type="Pfam" id="PF01544">
    <property type="entry name" value="CorA"/>
    <property type="match status" value="1"/>
</dbReference>
<evidence type="ECO:0000313" key="14">
    <source>
        <dbReference type="Proteomes" id="UP000705379"/>
    </source>
</evidence>
<dbReference type="GO" id="GO:0015087">
    <property type="term" value="F:cobalt ion transmembrane transporter activity"/>
    <property type="evidence" value="ECO:0007669"/>
    <property type="project" value="TreeGrafter"/>
</dbReference>
<comment type="function">
    <text evidence="11">Mediates influx of magnesium ions. Alternates between open and closed states. Activated by low cytoplasmic Mg(2+) levels. Inactive when cytoplasmic Mg(2+) levels are high.</text>
</comment>
<dbReference type="RefSeq" id="WP_213216650.1">
    <property type="nucleotide sequence ID" value="NZ_QTKU01000003.1"/>
</dbReference>
<dbReference type="EMBL" id="QTKU01000003">
    <property type="protein sequence ID" value="MBS8261222.1"/>
    <property type="molecule type" value="Genomic_DNA"/>
</dbReference>
<keyword evidence="7 12" id="KW-1133">Transmembrane helix</keyword>
<dbReference type="Gene3D" id="1.20.58.340">
    <property type="entry name" value="Magnesium transport protein CorA, transmembrane region"/>
    <property type="match status" value="1"/>
</dbReference>
<evidence type="ECO:0000256" key="10">
    <source>
        <dbReference type="ARBA" id="ARBA00034269"/>
    </source>
</evidence>
<dbReference type="CDD" id="cd12837">
    <property type="entry name" value="EcCorA-like_u1"/>
    <property type="match status" value="1"/>
</dbReference>
<evidence type="ECO:0000256" key="9">
    <source>
        <dbReference type="ARBA" id="ARBA00023136"/>
    </source>
</evidence>
<evidence type="ECO:0000256" key="4">
    <source>
        <dbReference type="ARBA" id="ARBA00022475"/>
    </source>
</evidence>